<dbReference type="GO" id="GO:0006355">
    <property type="term" value="P:regulation of DNA-templated transcription"/>
    <property type="evidence" value="ECO:0007669"/>
    <property type="project" value="TreeGrafter"/>
</dbReference>
<reference evidence="3 4" key="1">
    <citation type="submission" date="2018-06" db="EMBL/GenBank/DDBJ databases">
        <authorList>
            <consortium name="Pathogen Informatics"/>
            <person name="Doyle S."/>
        </authorList>
    </citation>
    <scope>NUCLEOTIDE SEQUENCE [LARGE SCALE GENOMIC DNA]</scope>
    <source>
        <strain evidence="3 4">NCTC13315</strain>
    </source>
</reference>
<dbReference type="AlphaFoldDB" id="A0A378I159"/>
<dbReference type="PANTHER" id="PTHR43130">
    <property type="entry name" value="ARAC-FAMILY TRANSCRIPTIONAL REGULATOR"/>
    <property type="match status" value="1"/>
</dbReference>
<dbReference type="EMBL" id="UGNV01000001">
    <property type="protein sequence ID" value="STX28405.1"/>
    <property type="molecule type" value="Genomic_DNA"/>
</dbReference>
<organism evidence="3 4">
    <name type="scientific">Legionella beliardensis</name>
    <dbReference type="NCBI Taxonomy" id="91822"/>
    <lineage>
        <taxon>Bacteria</taxon>
        <taxon>Pseudomonadati</taxon>
        <taxon>Pseudomonadota</taxon>
        <taxon>Gammaproteobacteria</taxon>
        <taxon>Legionellales</taxon>
        <taxon>Legionellaceae</taxon>
        <taxon>Legionella</taxon>
    </lineage>
</organism>
<dbReference type="CDD" id="cd03139">
    <property type="entry name" value="GATase1_PfpI_2"/>
    <property type="match status" value="1"/>
</dbReference>
<proteinExistence type="predicted"/>
<dbReference type="InterPro" id="IPR002818">
    <property type="entry name" value="DJ-1/PfpI"/>
</dbReference>
<dbReference type="Proteomes" id="UP000254968">
    <property type="component" value="Unassembled WGS sequence"/>
</dbReference>
<dbReference type="Pfam" id="PF01965">
    <property type="entry name" value="DJ-1_PfpI"/>
    <property type="match status" value="1"/>
</dbReference>
<evidence type="ECO:0000313" key="4">
    <source>
        <dbReference type="Proteomes" id="UP000254968"/>
    </source>
</evidence>
<evidence type="ECO:0000313" key="3">
    <source>
        <dbReference type="EMBL" id="STX28405.1"/>
    </source>
</evidence>
<dbReference type="Gene3D" id="3.40.50.880">
    <property type="match status" value="1"/>
</dbReference>
<dbReference type="InterPro" id="IPR052158">
    <property type="entry name" value="INH-QAR"/>
</dbReference>
<evidence type="ECO:0000256" key="1">
    <source>
        <dbReference type="SAM" id="MobiDB-lite"/>
    </source>
</evidence>
<dbReference type="PANTHER" id="PTHR43130:SF2">
    <property type="entry name" value="DJ-1_PFPI DOMAIN-CONTAINING PROTEIN"/>
    <property type="match status" value="1"/>
</dbReference>
<dbReference type="SUPFAM" id="SSF52317">
    <property type="entry name" value="Class I glutamine amidotransferase-like"/>
    <property type="match status" value="1"/>
</dbReference>
<keyword evidence="4" id="KW-1185">Reference proteome</keyword>
<protein>
    <submittedName>
        <fullName evidence="3">4-methyl-5(B-hydroxyethyl)-thiazole monophosphate biosynthesis enzyme</fullName>
    </submittedName>
</protein>
<accession>A0A378I159</accession>
<gene>
    <name evidence="3" type="primary">thiJ</name>
    <name evidence="3" type="ORF">NCTC13315_00934</name>
</gene>
<feature type="domain" description="DJ-1/PfpI" evidence="2">
    <location>
        <begin position="12"/>
        <end position="170"/>
    </location>
</feature>
<name>A0A378I159_9GAMM</name>
<feature type="region of interest" description="Disordered" evidence="1">
    <location>
        <begin position="188"/>
        <end position="217"/>
    </location>
</feature>
<dbReference type="InterPro" id="IPR029062">
    <property type="entry name" value="Class_I_gatase-like"/>
</dbReference>
<sequence length="217" mass="23317">MSHQKEYNLQLVFLFYDGMTALDAIGPHEVLSRVPGIEVKRVAQTKGVINTYAADLKLIADYSLAEVTHADILLVPGAGNATSLTQFPDILDWVKQIHATTTWTTSVCTGSLILGAAGILTGLNATSHWAVLNQLQTWGAKPTSQRIVEAGKIITAAGVSAGIDMALSLAAKIADEKTAQGLELRLEYDPKPPFNTGSPEKAPPDLVEQIRKPFSKR</sequence>
<evidence type="ECO:0000259" key="2">
    <source>
        <dbReference type="Pfam" id="PF01965"/>
    </source>
</evidence>